<evidence type="ECO:0000259" key="1">
    <source>
        <dbReference type="Pfam" id="PF04179"/>
    </source>
</evidence>
<dbReference type="GO" id="GO:0043399">
    <property type="term" value="F:tRNA adenosine(64)-2'-O-ribosylphosphate transferase activity"/>
    <property type="evidence" value="ECO:0007669"/>
    <property type="project" value="InterPro"/>
</dbReference>
<evidence type="ECO:0008006" key="5">
    <source>
        <dbReference type="Google" id="ProtNLM"/>
    </source>
</evidence>
<dbReference type="InterPro" id="IPR033421">
    <property type="entry name" value="Rit1_DUSP-like"/>
</dbReference>
<dbReference type="Pfam" id="PF04179">
    <property type="entry name" value="Init_tRNA_PT"/>
    <property type="match status" value="1"/>
</dbReference>
<dbReference type="RefSeq" id="XP_034014615.1">
    <property type="nucleotide sequence ID" value="XM_034158895.1"/>
</dbReference>
<dbReference type="InterPro" id="IPR033449">
    <property type="entry name" value="Rit1_N"/>
</dbReference>
<name>A0A642UXK5_DIURU</name>
<dbReference type="OrthoDB" id="45256at2759"/>
<dbReference type="PANTHER" id="PTHR31811:SF0">
    <property type="entry name" value="TRNA A64-2'-O-RIBOSYLPHOSPHATE TRANSFERASE"/>
    <property type="match status" value="1"/>
</dbReference>
<feature type="domain" description="Rit1 N-terminal" evidence="2">
    <location>
        <begin position="8"/>
        <end position="246"/>
    </location>
</feature>
<keyword evidence="4" id="KW-1185">Reference proteome</keyword>
<dbReference type="Pfam" id="PF17184">
    <property type="entry name" value="Rit1_C"/>
    <property type="match status" value="1"/>
</dbReference>
<evidence type="ECO:0000313" key="4">
    <source>
        <dbReference type="Proteomes" id="UP000449547"/>
    </source>
</evidence>
<dbReference type="Proteomes" id="UP000449547">
    <property type="component" value="Unassembled WGS sequence"/>
</dbReference>
<dbReference type="AlphaFoldDB" id="A0A642UXK5"/>
<feature type="domain" description="Rit1 DUSP-like" evidence="1">
    <location>
        <begin position="337"/>
        <end position="432"/>
    </location>
</feature>
<evidence type="ECO:0000259" key="2">
    <source>
        <dbReference type="Pfam" id="PF17184"/>
    </source>
</evidence>
<accession>A0A642UXK5</accession>
<dbReference type="OMA" id="PVFWANQ"/>
<dbReference type="GO" id="GO:0005737">
    <property type="term" value="C:cytoplasm"/>
    <property type="evidence" value="ECO:0007669"/>
    <property type="project" value="TreeGrafter"/>
</dbReference>
<sequence length="433" mass="49026">MYSVVSELRKESLSLRNRLQSVVYDSKYVASLELAVPLIANERCGLWYVPHPDGTCYFKSTDGHNEVWNFSQRRLNLQLFDHLKKSGGFAIVDSTRKGKLIPDALSKTIPIWIAVMNGLNPNVNDPKLITPTELISPSIHSQIESKIEPFIAGARDLIPDSTFDSILKPMYPMWIYPGKPIPTPPPDVYPVYLITSSKKVAATQRVTHEGTSWYYIQGSGDDHELWATDLPFLSPQVFWDVYPELIGESGYLDEYSDVELKEMITWIYERRAKRQQESLEADEASLVVTRVGDTGLGYAQITHNVAYTQLVKDHPDHQIVILSKYYRVLDVPEKSSVVQFTIDEGKKGAKQLRDLLPKLITELGSQVIVACDTGKDLSIGVILVLLAQRYTTDWIRLEQPPRINKDVIKQHLARIQGVNPSRNTLQSVNAYLM</sequence>
<proteinExistence type="predicted"/>
<comment type="caution">
    <text evidence="3">The sequence shown here is derived from an EMBL/GenBank/DDBJ whole genome shotgun (WGS) entry which is preliminary data.</text>
</comment>
<evidence type="ECO:0000313" key="3">
    <source>
        <dbReference type="EMBL" id="KAA8907306.1"/>
    </source>
</evidence>
<dbReference type="InterPro" id="IPR007306">
    <property type="entry name" value="Rit1"/>
</dbReference>
<organism evidence="3 4">
    <name type="scientific">Diutina rugosa</name>
    <name type="common">Yeast</name>
    <name type="synonym">Candida rugosa</name>
    <dbReference type="NCBI Taxonomy" id="5481"/>
    <lineage>
        <taxon>Eukaryota</taxon>
        <taxon>Fungi</taxon>
        <taxon>Dikarya</taxon>
        <taxon>Ascomycota</taxon>
        <taxon>Saccharomycotina</taxon>
        <taxon>Pichiomycetes</taxon>
        <taxon>Debaryomycetaceae</taxon>
        <taxon>Diutina</taxon>
    </lineage>
</organism>
<dbReference type="GeneID" id="54779279"/>
<dbReference type="VEuPathDB" id="FungiDB:DIURU_000626"/>
<reference evidence="3 4" key="1">
    <citation type="submission" date="2019-07" db="EMBL/GenBank/DDBJ databases">
        <title>Genome assembly of two rare yeast pathogens: Diutina rugosa and Trichomonascus ciferrii.</title>
        <authorList>
            <person name="Mixao V."/>
            <person name="Saus E."/>
            <person name="Hansen A."/>
            <person name="Lass-Flor C."/>
            <person name="Gabaldon T."/>
        </authorList>
    </citation>
    <scope>NUCLEOTIDE SEQUENCE [LARGE SCALE GENOMIC DNA]</scope>
    <source>
        <strain evidence="3 4">CBS 613</strain>
    </source>
</reference>
<protein>
    <recommendedName>
        <fullName evidence="5">Initiator tRNA phosphoribosyl transferase</fullName>
    </recommendedName>
</protein>
<dbReference type="GO" id="GO:0019988">
    <property type="term" value="P:charged-tRNA amino acid modification"/>
    <property type="evidence" value="ECO:0007669"/>
    <property type="project" value="InterPro"/>
</dbReference>
<dbReference type="EMBL" id="SWFT01000026">
    <property type="protein sequence ID" value="KAA8907306.1"/>
    <property type="molecule type" value="Genomic_DNA"/>
</dbReference>
<gene>
    <name evidence="3" type="ORF">DIURU_000626</name>
</gene>
<dbReference type="PANTHER" id="PTHR31811">
    <property type="entry name" value="TRNA A64-2'-O-RIBOSYLPHOSPHATE TRANSFERASE"/>
    <property type="match status" value="1"/>
</dbReference>